<name>A0A4R4FJC9_9FIRM</name>
<dbReference type="Gene3D" id="2.60.40.1180">
    <property type="entry name" value="Golgi alpha-mannosidase II"/>
    <property type="match status" value="1"/>
</dbReference>
<evidence type="ECO:0000256" key="1">
    <source>
        <dbReference type="ARBA" id="ARBA00008061"/>
    </source>
</evidence>
<dbReference type="SMART" id="SM00642">
    <property type="entry name" value="Aamy"/>
    <property type="match status" value="1"/>
</dbReference>
<dbReference type="Proteomes" id="UP000295710">
    <property type="component" value="Unassembled WGS sequence"/>
</dbReference>
<evidence type="ECO:0000313" key="4">
    <source>
        <dbReference type="Proteomes" id="UP000295710"/>
    </source>
</evidence>
<dbReference type="SUPFAM" id="SSF51011">
    <property type="entry name" value="Glycosyl hydrolase domain"/>
    <property type="match status" value="1"/>
</dbReference>
<reference evidence="3 4" key="1">
    <citation type="journal article" date="2016" name="Nat. Microbiol.">
        <title>The Mouse Intestinal Bacterial Collection (miBC) provides host-specific insight into cultured diversity and functional potential of the gut microbiota.</title>
        <authorList>
            <person name="Lagkouvardos I."/>
            <person name="Pukall R."/>
            <person name="Abt B."/>
            <person name="Foesel B.U."/>
            <person name="Meier-Kolthoff J.P."/>
            <person name="Kumar N."/>
            <person name="Bresciani A."/>
            <person name="Martinez I."/>
            <person name="Just S."/>
            <person name="Ziegler C."/>
            <person name="Brugiroux S."/>
            <person name="Garzetti D."/>
            <person name="Wenning M."/>
            <person name="Bui T.P."/>
            <person name="Wang J."/>
            <person name="Hugenholtz F."/>
            <person name="Plugge C.M."/>
            <person name="Peterson D.A."/>
            <person name="Hornef M.W."/>
            <person name="Baines J.F."/>
            <person name="Smidt H."/>
            <person name="Walter J."/>
            <person name="Kristiansen K."/>
            <person name="Nielsen H.B."/>
            <person name="Haller D."/>
            <person name="Overmann J."/>
            <person name="Stecher B."/>
            <person name="Clavel T."/>
        </authorList>
    </citation>
    <scope>NUCLEOTIDE SEQUENCE [LARGE SCALE GENOMIC DNA]</scope>
    <source>
        <strain evidence="3 4">DSM 28560</strain>
    </source>
</reference>
<dbReference type="SUPFAM" id="SSF51445">
    <property type="entry name" value="(Trans)glycosidases"/>
    <property type="match status" value="1"/>
</dbReference>
<dbReference type="InterPro" id="IPR013780">
    <property type="entry name" value="Glyco_hydro_b"/>
</dbReference>
<sequence>MKAVEGKPLPLGVTITDDRINFSIAVPEGRTCSLLLYEAGSCEPCERVPVEQSVGEVHFIALEGMEADAYEYNYMFDERIVVDPYVRALAGRSVWRREYDIQQHEVRGIIQTGTYDWEGDAPLHIPYNEVIAYSLHVRGFTKHSLSKAVHKGTFAGVVEKIPYLTELGINQIHCMPVYEFEECLQYTNYWGYGDGFFFAPKSAYAASGDGIKELKDMVKACHKAGIEVVLEMPFTDKTPKQLMVECLRYYMLEYHMDGFIMNPAVAPMETLSGDPMLKKTKVMRHDMGFQTVMRRFLKGDEGMVGDAIYWLKHNSRQDGIFNSIAAHNGFTLHDLVSYDGKHNEANGENNLDGPDYNYSWNCGAEGPTRKKAVLQLRRRQMRNAFFLLLLAQGTPCILAGDEFANSQKGNNNAYCQDNPTGWLDWGKAERESELFTFVKELIALRKKHPVLYPAKEAEGIDMLCCGMPDVSYHGENAWKIPSEVSSRQLGVYYYGAYADDEDCFVIYNMHWLPHTFALPSLPKDKKWHAAASTKDGILAEYRLLENQRLIEAEERTVIMLTGR</sequence>
<dbReference type="Gene3D" id="3.20.20.80">
    <property type="entry name" value="Glycosidases"/>
    <property type="match status" value="2"/>
</dbReference>
<dbReference type="SUPFAM" id="SSF81296">
    <property type="entry name" value="E set domains"/>
    <property type="match status" value="1"/>
</dbReference>
<dbReference type="GO" id="GO:0005975">
    <property type="term" value="P:carbohydrate metabolic process"/>
    <property type="evidence" value="ECO:0007669"/>
    <property type="project" value="InterPro"/>
</dbReference>
<feature type="domain" description="Glycosyl hydrolase family 13 catalytic" evidence="2">
    <location>
        <begin position="134"/>
        <end position="445"/>
    </location>
</feature>
<accession>A0A4R4FJC9</accession>
<dbReference type="CDD" id="cd11234">
    <property type="entry name" value="E_set_GDE_N"/>
    <property type="match status" value="1"/>
</dbReference>
<comment type="caution">
    <text evidence="3">The sequence shown here is derived from an EMBL/GenBank/DDBJ whole genome shotgun (WGS) entry which is preliminary data.</text>
</comment>
<dbReference type="Gene3D" id="2.60.40.10">
    <property type="entry name" value="Immunoglobulins"/>
    <property type="match status" value="1"/>
</dbReference>
<organism evidence="3 4">
    <name type="scientific">Extibacter muris</name>
    <dbReference type="NCBI Taxonomy" id="1796622"/>
    <lineage>
        <taxon>Bacteria</taxon>
        <taxon>Bacillati</taxon>
        <taxon>Bacillota</taxon>
        <taxon>Clostridia</taxon>
        <taxon>Lachnospirales</taxon>
        <taxon>Lachnospiraceae</taxon>
        <taxon>Extibacter</taxon>
    </lineage>
</organism>
<comment type="similarity">
    <text evidence="1">Belongs to the glycosyl hydrolase 13 family.</text>
</comment>
<dbReference type="AlphaFoldDB" id="A0A4R4FJC9"/>
<dbReference type="InterPro" id="IPR006047">
    <property type="entry name" value="GH13_cat_dom"/>
</dbReference>
<keyword evidence="4" id="KW-1185">Reference proteome</keyword>
<dbReference type="RefSeq" id="WP_132274764.1">
    <property type="nucleotide sequence ID" value="NZ_JAOBST010000006.1"/>
</dbReference>
<protein>
    <submittedName>
        <fullName evidence="3">Glycogen debranching protein</fullName>
    </submittedName>
</protein>
<dbReference type="InterPro" id="IPR013783">
    <property type="entry name" value="Ig-like_fold"/>
</dbReference>
<evidence type="ECO:0000313" key="3">
    <source>
        <dbReference type="EMBL" id="TDA22939.1"/>
    </source>
</evidence>
<gene>
    <name evidence="3" type="ORF">E1963_02280</name>
</gene>
<dbReference type="EMBL" id="SMMX01000002">
    <property type="protein sequence ID" value="TDA22939.1"/>
    <property type="molecule type" value="Genomic_DNA"/>
</dbReference>
<dbReference type="InterPro" id="IPR014756">
    <property type="entry name" value="Ig_E-set"/>
</dbReference>
<proteinExistence type="inferred from homology"/>
<dbReference type="PANTHER" id="PTHR43002">
    <property type="entry name" value="GLYCOGEN DEBRANCHING ENZYME"/>
    <property type="match status" value="1"/>
</dbReference>
<dbReference type="InterPro" id="IPR017853">
    <property type="entry name" value="GH"/>
</dbReference>
<evidence type="ECO:0000259" key="2">
    <source>
        <dbReference type="SMART" id="SM00642"/>
    </source>
</evidence>